<evidence type="ECO:0000256" key="5">
    <source>
        <dbReference type="SAM" id="MobiDB-lite"/>
    </source>
</evidence>
<dbReference type="Pfam" id="PF07690">
    <property type="entry name" value="MFS_1"/>
    <property type="match status" value="1"/>
</dbReference>
<feature type="transmembrane region" description="Helical" evidence="6">
    <location>
        <begin position="129"/>
        <end position="155"/>
    </location>
</feature>
<feature type="transmembrane region" description="Helical" evidence="6">
    <location>
        <begin position="415"/>
        <end position="435"/>
    </location>
</feature>
<evidence type="ECO:0000259" key="7">
    <source>
        <dbReference type="PROSITE" id="PS50850"/>
    </source>
</evidence>
<dbReference type="RefSeq" id="WP_182843497.1">
    <property type="nucleotide sequence ID" value="NZ_BAAALP010000009.1"/>
</dbReference>
<feature type="domain" description="Major facilitator superfamily (MFS) profile" evidence="7">
    <location>
        <begin position="5"/>
        <end position="442"/>
    </location>
</feature>
<evidence type="ECO:0000256" key="1">
    <source>
        <dbReference type="ARBA" id="ARBA00004651"/>
    </source>
</evidence>
<feature type="transmembrane region" description="Helical" evidence="6">
    <location>
        <begin position="346"/>
        <end position="368"/>
    </location>
</feature>
<feature type="transmembrane region" description="Helical" evidence="6">
    <location>
        <begin position="161"/>
        <end position="179"/>
    </location>
</feature>
<dbReference type="InterPro" id="IPR020846">
    <property type="entry name" value="MFS_dom"/>
</dbReference>
<dbReference type="CDD" id="cd17321">
    <property type="entry name" value="MFS_MMR_MDR_like"/>
    <property type="match status" value="1"/>
</dbReference>
<dbReference type="GO" id="GO:0022857">
    <property type="term" value="F:transmembrane transporter activity"/>
    <property type="evidence" value="ECO:0007669"/>
    <property type="project" value="InterPro"/>
</dbReference>
<feature type="transmembrane region" description="Helical" evidence="6">
    <location>
        <begin position="389"/>
        <end position="409"/>
    </location>
</feature>
<keyword evidence="4 6" id="KW-0472">Membrane</keyword>
<dbReference type="PANTHER" id="PTHR42718:SF39">
    <property type="entry name" value="ACTINORHODIN TRANSPORTER-RELATED"/>
    <property type="match status" value="1"/>
</dbReference>
<keyword evidence="3 6" id="KW-1133">Transmembrane helix</keyword>
<dbReference type="EMBL" id="JACJIA010000003">
    <property type="protein sequence ID" value="MBA8951119.1"/>
    <property type="molecule type" value="Genomic_DNA"/>
</dbReference>
<protein>
    <submittedName>
        <fullName evidence="8">MFS family permease</fullName>
    </submittedName>
</protein>
<evidence type="ECO:0000256" key="6">
    <source>
        <dbReference type="SAM" id="Phobius"/>
    </source>
</evidence>
<reference evidence="8 9" key="1">
    <citation type="submission" date="2020-08" db="EMBL/GenBank/DDBJ databases">
        <title>Genomic Encyclopedia of Type Strains, Phase IV (KMG-IV): sequencing the most valuable type-strain genomes for metagenomic binning, comparative biology and taxonomic classification.</title>
        <authorList>
            <person name="Goeker M."/>
        </authorList>
    </citation>
    <scope>NUCLEOTIDE SEQUENCE [LARGE SCALE GENOMIC DNA]</scope>
    <source>
        <strain evidence="8 9">DSM 44197</strain>
    </source>
</reference>
<feature type="compositionally biased region" description="Pro residues" evidence="5">
    <location>
        <begin position="444"/>
        <end position="455"/>
    </location>
</feature>
<feature type="region of interest" description="Disordered" evidence="5">
    <location>
        <begin position="441"/>
        <end position="468"/>
    </location>
</feature>
<dbReference type="Gene3D" id="1.20.1720.10">
    <property type="entry name" value="Multidrug resistance protein D"/>
    <property type="match status" value="1"/>
</dbReference>
<proteinExistence type="predicted"/>
<dbReference type="InterPro" id="IPR011701">
    <property type="entry name" value="MFS"/>
</dbReference>
<dbReference type="Gene3D" id="1.20.1250.20">
    <property type="entry name" value="MFS general substrate transporter like domains"/>
    <property type="match status" value="1"/>
</dbReference>
<dbReference type="SUPFAM" id="SSF103473">
    <property type="entry name" value="MFS general substrate transporter"/>
    <property type="match status" value="1"/>
</dbReference>
<evidence type="ECO:0000313" key="8">
    <source>
        <dbReference type="EMBL" id="MBA8951119.1"/>
    </source>
</evidence>
<dbReference type="PROSITE" id="PS50850">
    <property type="entry name" value="MFS"/>
    <property type="match status" value="1"/>
</dbReference>
<organism evidence="8 9">
    <name type="scientific">Actinomadura namibiensis</name>
    <dbReference type="NCBI Taxonomy" id="182080"/>
    <lineage>
        <taxon>Bacteria</taxon>
        <taxon>Bacillati</taxon>
        <taxon>Actinomycetota</taxon>
        <taxon>Actinomycetes</taxon>
        <taxon>Streptosporangiales</taxon>
        <taxon>Thermomonosporaceae</taxon>
        <taxon>Actinomadura</taxon>
    </lineage>
</organism>
<name>A0A7W3QL21_ACTNM</name>
<dbReference type="AlphaFoldDB" id="A0A7W3QL21"/>
<comment type="caution">
    <text evidence="8">The sequence shown here is derived from an EMBL/GenBank/DDBJ whole genome shotgun (WGS) entry which is preliminary data.</text>
</comment>
<feature type="transmembrane region" description="Helical" evidence="6">
    <location>
        <begin position="38"/>
        <end position="59"/>
    </location>
</feature>
<evidence type="ECO:0000313" key="9">
    <source>
        <dbReference type="Proteomes" id="UP000572680"/>
    </source>
</evidence>
<evidence type="ECO:0000256" key="2">
    <source>
        <dbReference type="ARBA" id="ARBA00022692"/>
    </source>
</evidence>
<feature type="transmembrane region" description="Helical" evidence="6">
    <location>
        <begin position="292"/>
        <end position="313"/>
    </location>
</feature>
<dbReference type="PRINTS" id="PR01036">
    <property type="entry name" value="TCRTETB"/>
</dbReference>
<keyword evidence="2 6" id="KW-0812">Transmembrane</keyword>
<feature type="transmembrane region" description="Helical" evidence="6">
    <location>
        <begin position="96"/>
        <end position="117"/>
    </location>
</feature>
<feature type="transmembrane region" description="Helical" evidence="6">
    <location>
        <begin position="71"/>
        <end position="90"/>
    </location>
</feature>
<accession>A0A7W3QL21</accession>
<dbReference type="Proteomes" id="UP000572680">
    <property type="component" value="Unassembled WGS sequence"/>
</dbReference>
<feature type="transmembrane region" description="Helical" evidence="6">
    <location>
        <begin position="260"/>
        <end position="280"/>
    </location>
</feature>
<gene>
    <name evidence="8" type="ORF">HNR61_002750</name>
</gene>
<feature type="transmembrane region" description="Helical" evidence="6">
    <location>
        <begin position="320"/>
        <end position="340"/>
    </location>
</feature>
<evidence type="ECO:0000256" key="3">
    <source>
        <dbReference type="ARBA" id="ARBA00022989"/>
    </source>
</evidence>
<evidence type="ECO:0000256" key="4">
    <source>
        <dbReference type="ARBA" id="ARBA00023136"/>
    </source>
</evidence>
<dbReference type="GO" id="GO:0005886">
    <property type="term" value="C:plasma membrane"/>
    <property type="evidence" value="ECO:0007669"/>
    <property type="project" value="UniProtKB-SubCell"/>
</dbReference>
<sequence>MRRGLLAALLTAQVTVSMDGSIVTVAMPHVRETLDASGAVLQLVTGGYILAVAVLVVTGARLGDLLGHRRVFLAGLVAFGVASLACGLAPNGPALVAGRVVQGAAGALVLPQVLSLIQLHFTGAARARALGLYSMVLALGVAIGQIAGGVIVNWAGWRPVFLVNVPILAVVVAVGRRALPEGAPRGKGRRLDLAGVALLSAAMSALVLPLVLGREHGWPWWSPVSFAAGCAGVAAFASYERRAAHPLLDLGALGVRGVRSGLLACCAVMAAYTALLFALALHLQNGLGRSPLVAGLAFLPYPLGFAAVSLTWTRLPARRALPVVGALCFAAAVLAMAPAVRNGWPLGLVSPLLVLAGAGHAAGFAPLVDRMATAVGRERASALSALTNTTTLLANVAAIAALGGVYLSAPSSAAGMGRVAASLAVLLAAGALAAWRAGRGTAVPAPPPAAPPPAAGPVGADGGEAARA</sequence>
<dbReference type="InterPro" id="IPR036259">
    <property type="entry name" value="MFS_trans_sf"/>
</dbReference>
<keyword evidence="9" id="KW-1185">Reference proteome</keyword>
<comment type="subcellular location">
    <subcellularLocation>
        <location evidence="1">Cell membrane</location>
        <topology evidence="1">Multi-pass membrane protein</topology>
    </subcellularLocation>
</comment>
<feature type="transmembrane region" description="Helical" evidence="6">
    <location>
        <begin position="218"/>
        <end position="239"/>
    </location>
</feature>
<dbReference type="PANTHER" id="PTHR42718">
    <property type="entry name" value="MAJOR FACILITATOR SUPERFAMILY MULTIDRUG TRANSPORTER MFSC"/>
    <property type="match status" value="1"/>
</dbReference>
<feature type="transmembrane region" description="Helical" evidence="6">
    <location>
        <begin position="191"/>
        <end position="212"/>
    </location>
</feature>